<accession>A0A9W8GBT8</accession>
<evidence type="ECO:0000256" key="1">
    <source>
        <dbReference type="PROSITE-ProRule" id="PRU00023"/>
    </source>
</evidence>
<dbReference type="AlphaFoldDB" id="A0A9W8GBT8"/>
<dbReference type="SMART" id="SM00248">
    <property type="entry name" value="ANK"/>
    <property type="match status" value="3"/>
</dbReference>
<dbReference type="EMBL" id="JANBTW010000007">
    <property type="protein sequence ID" value="KAJ2680127.1"/>
    <property type="molecule type" value="Genomic_DNA"/>
</dbReference>
<protein>
    <recommendedName>
        <fullName evidence="4">Ankyrin repeat protein</fullName>
    </recommendedName>
</protein>
<gene>
    <name evidence="2" type="ORF">GGI25_001018</name>
</gene>
<evidence type="ECO:0000313" key="3">
    <source>
        <dbReference type="Proteomes" id="UP001151518"/>
    </source>
</evidence>
<reference evidence="2" key="1">
    <citation type="submission" date="2022-07" db="EMBL/GenBank/DDBJ databases">
        <title>Phylogenomic reconstructions and comparative analyses of Kickxellomycotina fungi.</title>
        <authorList>
            <person name="Reynolds N.K."/>
            <person name="Stajich J.E."/>
            <person name="Barry K."/>
            <person name="Grigoriev I.V."/>
            <person name="Crous P."/>
            <person name="Smith M.E."/>
        </authorList>
    </citation>
    <scope>NUCLEOTIDE SEQUENCE</scope>
    <source>
        <strain evidence="2">NRRL 3115</strain>
    </source>
</reference>
<keyword evidence="1" id="KW-0040">ANK repeat</keyword>
<dbReference type="Gene3D" id="1.25.40.20">
    <property type="entry name" value="Ankyrin repeat-containing domain"/>
    <property type="match status" value="1"/>
</dbReference>
<dbReference type="PANTHER" id="PTHR24183">
    <property type="entry name" value="FIBRONECTIN TYPE 3 AND ANKYRIN REPEAT DOMAINS PROTEIN 1"/>
    <property type="match status" value="1"/>
</dbReference>
<dbReference type="InterPro" id="IPR036770">
    <property type="entry name" value="Ankyrin_rpt-contain_sf"/>
</dbReference>
<feature type="repeat" description="ANK" evidence="1">
    <location>
        <begin position="156"/>
        <end position="188"/>
    </location>
</feature>
<dbReference type="GO" id="GO:0042981">
    <property type="term" value="P:regulation of apoptotic process"/>
    <property type="evidence" value="ECO:0007669"/>
    <property type="project" value="TreeGrafter"/>
</dbReference>
<dbReference type="InterPro" id="IPR002110">
    <property type="entry name" value="Ankyrin_rpt"/>
</dbReference>
<dbReference type="PROSITE" id="PS50088">
    <property type="entry name" value="ANK_REPEAT"/>
    <property type="match status" value="1"/>
</dbReference>
<evidence type="ECO:0000313" key="2">
    <source>
        <dbReference type="EMBL" id="KAJ2680127.1"/>
    </source>
</evidence>
<sequence length="252" mass="28536">MAKLTDLPFELLLELLIKSGNESLVAANRWTYNSLRPLLTARTCYRFVREKGRWQKGRVIMCSLPYRFFSPDLLEQIRRNESELMPKKNKMERRAMEDVKLNEIKIPSRLFQVVEGAPLPVYWRGRKRKRCVSVNQTRFDLVSGLLKMKLSVRGAKGSTGLVMSARAGNLAMIRLLLKNGTDAAGSDNKALLMAVVYGHLDVAKRLVRAGAPVSSLALRYAVQKRHLEIVAWLMKKGAAPDMLTIKLLDRLG</sequence>
<evidence type="ECO:0008006" key="4">
    <source>
        <dbReference type="Google" id="ProtNLM"/>
    </source>
</evidence>
<comment type="caution">
    <text evidence="2">The sequence shown here is derived from an EMBL/GenBank/DDBJ whole genome shotgun (WGS) entry which is preliminary data.</text>
</comment>
<dbReference type="OrthoDB" id="539213at2759"/>
<proteinExistence type="predicted"/>
<dbReference type="PANTHER" id="PTHR24183:SF1">
    <property type="entry name" value="FIBRONECTIN TYPE 3 AND ANKYRIN REPEAT DOMAINS PROTEIN 1"/>
    <property type="match status" value="1"/>
</dbReference>
<name>A0A9W8GBT8_9FUNG</name>
<dbReference type="PROSITE" id="PS50297">
    <property type="entry name" value="ANK_REP_REGION"/>
    <property type="match status" value="1"/>
</dbReference>
<dbReference type="Pfam" id="PF12796">
    <property type="entry name" value="Ank_2"/>
    <property type="match status" value="1"/>
</dbReference>
<dbReference type="GO" id="GO:0005634">
    <property type="term" value="C:nucleus"/>
    <property type="evidence" value="ECO:0007669"/>
    <property type="project" value="TreeGrafter"/>
</dbReference>
<dbReference type="SUPFAM" id="SSF48403">
    <property type="entry name" value="Ankyrin repeat"/>
    <property type="match status" value="1"/>
</dbReference>
<dbReference type="Proteomes" id="UP001151518">
    <property type="component" value="Unassembled WGS sequence"/>
</dbReference>
<organism evidence="2 3">
    <name type="scientific">Coemansia spiralis</name>
    <dbReference type="NCBI Taxonomy" id="417178"/>
    <lineage>
        <taxon>Eukaryota</taxon>
        <taxon>Fungi</taxon>
        <taxon>Fungi incertae sedis</taxon>
        <taxon>Zoopagomycota</taxon>
        <taxon>Kickxellomycotina</taxon>
        <taxon>Kickxellomycetes</taxon>
        <taxon>Kickxellales</taxon>
        <taxon>Kickxellaceae</taxon>
        <taxon>Coemansia</taxon>
    </lineage>
</organism>